<dbReference type="SUPFAM" id="SSF63825">
    <property type="entry name" value="YWTD domain"/>
    <property type="match status" value="1"/>
</dbReference>
<sequence>MNRSTFFRPVALMSAVLALSACGGGDGDGDHQETPQPPAVTLGNAIAVTASGRVISFDRAAPGALSSNVALSGLAAGEALVGFDVRPADGQIYGVSSNSRIYTLDARTGALSFKSALSTPLAGSQFGVDFNPVADRLRLVSNTGQNLRVDVTTGVAVVDGAINGAPGAAITASAYTNSFAGATTTQLYNLDAAGTVYLQDPPNNGTLANPVPLNVAFTASNGFDIDARNNQAWAALSVNGTAQLYTVALTGTAGAKLVGTIGTGEALVGLTLTQPQAPLVYALDDTAQLRSFSPSAPATLSAPVRISGLAAGENVLGIDFRPANGRLYALTGNGRLLTVDPATGAATAVATLAADASDTTAPYAGLNGSSFVVDFNPAADRLRVISNLGQSLRINVDTGATTTDGDINRATPAVVAAGAYTNSFAGTTVTDLYDIDSRENVLAKQTPPNNGTLVDVGPLNLAVNGAGAMDIAGGANGLVLAALRTAPAGPFSLYTVSLTTGAATLYGNASGDAARSQIGGAAGPVVRDIAIRY</sequence>
<dbReference type="InterPro" id="IPR025507">
    <property type="entry name" value="DUF4394"/>
</dbReference>
<feature type="domain" description="DUF4394" evidence="2">
    <location>
        <begin position="54"/>
        <end position="270"/>
    </location>
</feature>
<dbReference type="Pfam" id="PF14339">
    <property type="entry name" value="DUF4394"/>
    <property type="match status" value="2"/>
</dbReference>
<evidence type="ECO:0000313" key="3">
    <source>
        <dbReference type="EMBL" id="UYG50626.1"/>
    </source>
</evidence>
<dbReference type="SUPFAM" id="SSF69322">
    <property type="entry name" value="Tricorn protease domain 2"/>
    <property type="match status" value="1"/>
</dbReference>
<feature type="chain" id="PRO_5046643771" evidence="1">
    <location>
        <begin position="24"/>
        <end position="533"/>
    </location>
</feature>
<dbReference type="EMBL" id="CP106881">
    <property type="protein sequence ID" value="UYG50626.1"/>
    <property type="molecule type" value="Genomic_DNA"/>
</dbReference>
<reference evidence="3" key="1">
    <citation type="submission" date="2022-09" db="EMBL/GenBank/DDBJ databases">
        <title>The complete genome of Acidovorax sp. 5MLIR.</title>
        <authorList>
            <person name="Liu L."/>
            <person name="Yue J."/>
            <person name="Yang F."/>
            <person name="Yuan J."/>
            <person name="Li L."/>
        </authorList>
    </citation>
    <scope>NUCLEOTIDE SEQUENCE</scope>
    <source>
        <strain evidence="3">5MLIR</strain>
    </source>
</reference>
<evidence type="ECO:0000259" key="2">
    <source>
        <dbReference type="Pfam" id="PF14339"/>
    </source>
</evidence>
<feature type="domain" description="DUF4394" evidence="2">
    <location>
        <begin position="288"/>
        <end position="510"/>
    </location>
</feature>
<feature type="signal peptide" evidence="1">
    <location>
        <begin position="1"/>
        <end position="23"/>
    </location>
</feature>
<proteinExistence type="predicted"/>
<dbReference type="RefSeq" id="WP_231041724.1">
    <property type="nucleotide sequence ID" value="NZ_CP106881.1"/>
</dbReference>
<keyword evidence="1" id="KW-0732">Signal</keyword>
<evidence type="ECO:0000313" key="4">
    <source>
        <dbReference type="Proteomes" id="UP001162800"/>
    </source>
</evidence>
<dbReference type="PROSITE" id="PS51257">
    <property type="entry name" value="PROKAR_LIPOPROTEIN"/>
    <property type="match status" value="1"/>
</dbReference>
<dbReference type="Proteomes" id="UP001162800">
    <property type="component" value="Chromosome"/>
</dbReference>
<keyword evidence="4" id="KW-1185">Reference proteome</keyword>
<protein>
    <submittedName>
        <fullName evidence="3">DUF4394 domain-containing protein</fullName>
    </submittedName>
</protein>
<accession>A0ABY6G6H4</accession>
<organism evidence="3 4">
    <name type="scientific">Comamonas endophytica</name>
    <dbReference type="NCBI Taxonomy" id="2949090"/>
    <lineage>
        <taxon>Bacteria</taxon>
        <taxon>Pseudomonadati</taxon>
        <taxon>Pseudomonadota</taxon>
        <taxon>Betaproteobacteria</taxon>
        <taxon>Burkholderiales</taxon>
        <taxon>Comamonadaceae</taxon>
        <taxon>Comamonas</taxon>
    </lineage>
</organism>
<gene>
    <name evidence="3" type="ORF">M9799_11020</name>
</gene>
<evidence type="ECO:0000256" key="1">
    <source>
        <dbReference type="SAM" id="SignalP"/>
    </source>
</evidence>
<name>A0ABY6G6H4_9BURK</name>